<dbReference type="EMBL" id="UYRX01000641">
    <property type="protein sequence ID" value="VDK84862.1"/>
    <property type="molecule type" value="Genomic_DNA"/>
</dbReference>
<organism evidence="6 7">
    <name type="scientific">Litomosoides sigmodontis</name>
    <name type="common">Filarial nematode worm</name>
    <dbReference type="NCBI Taxonomy" id="42156"/>
    <lineage>
        <taxon>Eukaryota</taxon>
        <taxon>Metazoa</taxon>
        <taxon>Ecdysozoa</taxon>
        <taxon>Nematoda</taxon>
        <taxon>Chromadorea</taxon>
        <taxon>Rhabditida</taxon>
        <taxon>Spirurina</taxon>
        <taxon>Spiruromorpha</taxon>
        <taxon>Filarioidea</taxon>
        <taxon>Onchocercidae</taxon>
        <taxon>Litomosoides</taxon>
    </lineage>
</organism>
<keyword evidence="1" id="KW-0479">Metal-binding</keyword>
<dbReference type="SUPFAM" id="SSF81606">
    <property type="entry name" value="PP2C-like"/>
    <property type="match status" value="1"/>
</dbReference>
<evidence type="ECO:0000313" key="7">
    <source>
        <dbReference type="Proteomes" id="UP000277928"/>
    </source>
</evidence>
<dbReference type="Gene3D" id="3.60.40.10">
    <property type="entry name" value="PPM-type phosphatase domain"/>
    <property type="match status" value="1"/>
</dbReference>
<evidence type="ECO:0000259" key="5">
    <source>
        <dbReference type="PROSITE" id="PS51746"/>
    </source>
</evidence>
<comment type="similarity">
    <text evidence="4">Belongs to the PP2C family.</text>
</comment>
<keyword evidence="7" id="KW-1185">Reference proteome</keyword>
<dbReference type="OMA" id="DSLRTYW"/>
<evidence type="ECO:0000256" key="1">
    <source>
        <dbReference type="ARBA" id="ARBA00022723"/>
    </source>
</evidence>
<dbReference type="InterPro" id="IPR036457">
    <property type="entry name" value="PPM-type-like_dom_sf"/>
</dbReference>
<dbReference type="InterPro" id="IPR001932">
    <property type="entry name" value="PPM-type_phosphatase-like_dom"/>
</dbReference>
<evidence type="ECO:0000256" key="2">
    <source>
        <dbReference type="ARBA" id="ARBA00022801"/>
    </source>
</evidence>
<dbReference type="PROSITE" id="PS01032">
    <property type="entry name" value="PPM_1"/>
    <property type="match status" value="1"/>
</dbReference>
<dbReference type="PROSITE" id="PS51746">
    <property type="entry name" value="PPM_2"/>
    <property type="match status" value="1"/>
</dbReference>
<dbReference type="InterPro" id="IPR015655">
    <property type="entry name" value="PP2C"/>
</dbReference>
<evidence type="ECO:0000256" key="3">
    <source>
        <dbReference type="ARBA" id="ARBA00022912"/>
    </source>
</evidence>
<dbReference type="GO" id="GO:0005739">
    <property type="term" value="C:mitochondrion"/>
    <property type="evidence" value="ECO:0007669"/>
    <property type="project" value="TreeGrafter"/>
</dbReference>
<dbReference type="PANTHER" id="PTHR13832:SF792">
    <property type="entry name" value="GM14286P"/>
    <property type="match status" value="1"/>
</dbReference>
<dbReference type="PANTHER" id="PTHR13832">
    <property type="entry name" value="PROTEIN PHOSPHATASE 2C"/>
    <property type="match status" value="1"/>
</dbReference>
<accession>A0A3P6T9R3</accession>
<protein>
    <recommendedName>
        <fullName evidence="5">PPM-type phosphatase domain-containing protein</fullName>
    </recommendedName>
</protein>
<dbReference type="GO" id="GO:0004741">
    <property type="term" value="F:[pyruvate dehydrogenase (acetyl-transferring)]-phosphatase activity"/>
    <property type="evidence" value="ECO:0007669"/>
    <property type="project" value="TreeGrafter"/>
</dbReference>
<reference evidence="6 7" key="1">
    <citation type="submission" date="2018-08" db="EMBL/GenBank/DDBJ databases">
        <authorList>
            <person name="Laetsch R D."/>
            <person name="Stevens L."/>
            <person name="Kumar S."/>
            <person name="Blaxter L. M."/>
        </authorList>
    </citation>
    <scope>NUCLEOTIDE SEQUENCE [LARGE SCALE GENOMIC DNA]</scope>
</reference>
<sequence length="423" mass="47447">MIHKFQPNLWRQTCRHMRAARAYADTQLRSGERSRIVADQAIARIDIAHLPANHPTEDYYAAAKCLSSEAFLFGLFDGHGGDACSRYISTRLFDYICVSMLKQHAVISLPVGDRLHWFFTNGDLLNEVYREKHLENVENFHKEIMDDSTMTSVRKALEVSFSACDNALSVNAMNERHNKLSKQYAGMVLAGSCAIVAHIRGIDLHIANLGDSAAVLGLHSEGIISAMPLSKSHCIDNADEVDAHPQSETKSVIVNGRLFGELFPLRAFGDVRYKWSAQLQKETLGVKRYPLPRGLDSPPYLICLPEVLHHKLTPNDHFLVLATDGLWDCLDPDTVVRLVFDHTENQDVTRRSHRTGKKLLDENSATHLLRHALGGPGEVSEQYIRLIKMLQLPPYVTLLIRHGTQNICSFVYSATSTTADLKQ</sequence>
<evidence type="ECO:0000256" key="4">
    <source>
        <dbReference type="RuleBase" id="RU003465"/>
    </source>
</evidence>
<dbReference type="InterPro" id="IPR000222">
    <property type="entry name" value="PP2C_BS"/>
</dbReference>
<evidence type="ECO:0000313" key="6">
    <source>
        <dbReference type="EMBL" id="VDK84862.1"/>
    </source>
</evidence>
<proteinExistence type="inferred from homology"/>
<keyword evidence="3 4" id="KW-0904">Protein phosphatase</keyword>
<gene>
    <name evidence="6" type="ORF">NLS_LOCUS6840</name>
</gene>
<name>A0A3P6T9R3_LITSI</name>
<dbReference type="CDD" id="cd00143">
    <property type="entry name" value="PP2Cc"/>
    <property type="match status" value="1"/>
</dbReference>
<keyword evidence="2 4" id="KW-0378">Hydrolase</keyword>
<dbReference type="GO" id="GO:0046872">
    <property type="term" value="F:metal ion binding"/>
    <property type="evidence" value="ECO:0007669"/>
    <property type="project" value="UniProtKB-KW"/>
</dbReference>
<dbReference type="AlphaFoldDB" id="A0A3P6T9R3"/>
<dbReference type="OrthoDB" id="420076at2759"/>
<dbReference type="STRING" id="42156.A0A3P6T9R3"/>
<dbReference type="Pfam" id="PF00481">
    <property type="entry name" value="PP2C"/>
    <property type="match status" value="1"/>
</dbReference>
<dbReference type="Proteomes" id="UP000277928">
    <property type="component" value="Unassembled WGS sequence"/>
</dbReference>
<dbReference type="SMART" id="SM00332">
    <property type="entry name" value="PP2Cc"/>
    <property type="match status" value="1"/>
</dbReference>
<feature type="domain" description="PPM-type phosphatase" evidence="5">
    <location>
        <begin position="44"/>
        <end position="371"/>
    </location>
</feature>